<gene>
    <name evidence="1" type="ORF">ISO4_00370</name>
</gene>
<proteinExistence type="predicted"/>
<keyword evidence="2" id="KW-1185">Reference proteome</keyword>
<comment type="caution">
    <text evidence="1">The sequence shown here is derived from an EMBL/GenBank/DDBJ whole genome shotgun (WGS) entry which is preliminary data.</text>
</comment>
<dbReference type="InterPro" id="IPR032710">
    <property type="entry name" value="NTF2-like_dom_sf"/>
</dbReference>
<sequence length="152" mass="16955">MRDIRRWARLTAYCLLVALQPLLTGCETPPPEAALREAVAELESGLEGGDVGAVMDRLAADFRYRDLDRKAAGRRLVGVFLRYPKRQVSFLNVDVALDPVTLREAEVTFNALVWGGRATLPEDADSFRVRSRWREAGGDWVLVDLEARGLGE</sequence>
<dbReference type="Proteomes" id="UP000644441">
    <property type="component" value="Unassembled WGS sequence"/>
</dbReference>
<protein>
    <recommendedName>
        <fullName evidence="3">Nuclear transport factor 2 family protein</fullName>
    </recommendedName>
</protein>
<dbReference type="RefSeq" id="WP_194854955.1">
    <property type="nucleotide sequence ID" value="NZ_ARXR01000002.1"/>
</dbReference>
<name>A0ABS0ACA6_9GAMM</name>
<evidence type="ECO:0008006" key="3">
    <source>
        <dbReference type="Google" id="ProtNLM"/>
    </source>
</evidence>
<accession>A0ABS0ACA6</accession>
<dbReference type="PROSITE" id="PS51257">
    <property type="entry name" value="PROKAR_LIPOPROTEIN"/>
    <property type="match status" value="1"/>
</dbReference>
<organism evidence="1 2">
    <name type="scientific">Alloalcanivorax venustensis ISO4</name>
    <dbReference type="NCBI Taxonomy" id="1177184"/>
    <lineage>
        <taxon>Bacteria</taxon>
        <taxon>Pseudomonadati</taxon>
        <taxon>Pseudomonadota</taxon>
        <taxon>Gammaproteobacteria</taxon>
        <taxon>Oceanospirillales</taxon>
        <taxon>Alcanivoracaceae</taxon>
        <taxon>Alloalcanivorax</taxon>
    </lineage>
</organism>
<dbReference type="SUPFAM" id="SSF54427">
    <property type="entry name" value="NTF2-like"/>
    <property type="match status" value="1"/>
</dbReference>
<dbReference type="EMBL" id="ARXR01000002">
    <property type="protein sequence ID" value="MBF5051768.1"/>
    <property type="molecule type" value="Genomic_DNA"/>
</dbReference>
<reference evidence="1 2" key="1">
    <citation type="submission" date="2012-09" db="EMBL/GenBank/DDBJ databases">
        <title>Genome Sequence of alkane-degrading Bacterium Alcanivorax venustensis ISO4.</title>
        <authorList>
            <person name="Lai Q."/>
            <person name="Shao Z."/>
        </authorList>
    </citation>
    <scope>NUCLEOTIDE SEQUENCE [LARGE SCALE GENOMIC DNA]</scope>
    <source>
        <strain evidence="1 2">ISO4</strain>
    </source>
</reference>
<evidence type="ECO:0000313" key="1">
    <source>
        <dbReference type="EMBL" id="MBF5051768.1"/>
    </source>
</evidence>
<evidence type="ECO:0000313" key="2">
    <source>
        <dbReference type="Proteomes" id="UP000644441"/>
    </source>
</evidence>